<organism evidence="1 2">
    <name type="scientific">Candidatus Schekmanbacteria bacterium RBG_13_48_7</name>
    <dbReference type="NCBI Taxonomy" id="1817878"/>
    <lineage>
        <taxon>Bacteria</taxon>
        <taxon>Candidatus Schekmaniibacteriota</taxon>
    </lineage>
</organism>
<gene>
    <name evidence="1" type="ORF">A2161_20590</name>
</gene>
<accession>A0A1F7RQ98</accession>
<sequence length="218" mass="24317">MGQANEILYFSKSGKQGTKPVLQKVKDYLLKSNIKDVLVASISGQTALYAAKEFEGLNQRIICVSGSPSWKEHFDFPLIPENNKKKLIESGIVVLENLPSTFSDTIEYSIARYGIRPASWLVVETLLAIGGYGLKTAVEVALMATDAGIVEPYTEVVSIGGTKKGADTAIVLKTTFANQFFSDDPDKRFELKEFLAMVRNKTWYKNVMVGDWRVHERR</sequence>
<name>A0A1F7RQ98_9BACT</name>
<dbReference type="Gene3D" id="3.40.1380.20">
    <property type="entry name" value="Pyruvate kinase, C-terminal domain"/>
    <property type="match status" value="1"/>
</dbReference>
<dbReference type="SUPFAM" id="SSF52935">
    <property type="entry name" value="PK C-terminal domain-like"/>
    <property type="match status" value="1"/>
</dbReference>
<evidence type="ECO:0000313" key="1">
    <source>
        <dbReference type="EMBL" id="OGL43510.1"/>
    </source>
</evidence>
<dbReference type="InterPro" id="IPR036918">
    <property type="entry name" value="Pyrv_Knase_C_sf"/>
</dbReference>
<protein>
    <submittedName>
        <fullName evidence="1">Uncharacterized protein</fullName>
    </submittedName>
</protein>
<proteinExistence type="predicted"/>
<dbReference type="EMBL" id="MGDD01000268">
    <property type="protein sequence ID" value="OGL43510.1"/>
    <property type="molecule type" value="Genomic_DNA"/>
</dbReference>
<dbReference type="AlphaFoldDB" id="A0A1F7RQ98"/>
<evidence type="ECO:0000313" key="2">
    <source>
        <dbReference type="Proteomes" id="UP000179266"/>
    </source>
</evidence>
<reference evidence="1 2" key="1">
    <citation type="journal article" date="2016" name="Nat. Commun.">
        <title>Thousands of microbial genomes shed light on interconnected biogeochemical processes in an aquifer system.</title>
        <authorList>
            <person name="Anantharaman K."/>
            <person name="Brown C.T."/>
            <person name="Hug L.A."/>
            <person name="Sharon I."/>
            <person name="Castelle C.J."/>
            <person name="Probst A.J."/>
            <person name="Thomas B.C."/>
            <person name="Singh A."/>
            <person name="Wilkins M.J."/>
            <person name="Karaoz U."/>
            <person name="Brodie E.L."/>
            <person name="Williams K.H."/>
            <person name="Hubbard S.S."/>
            <person name="Banfield J.F."/>
        </authorList>
    </citation>
    <scope>NUCLEOTIDE SEQUENCE [LARGE SCALE GENOMIC DNA]</scope>
</reference>
<comment type="caution">
    <text evidence="1">The sequence shown here is derived from an EMBL/GenBank/DDBJ whole genome shotgun (WGS) entry which is preliminary data.</text>
</comment>
<dbReference type="Proteomes" id="UP000179266">
    <property type="component" value="Unassembled WGS sequence"/>
</dbReference>